<reference evidence="1" key="1">
    <citation type="submission" date="2014-09" db="EMBL/GenBank/DDBJ databases">
        <authorList>
            <person name="Magalhaes I.L.F."/>
            <person name="Oliveira U."/>
            <person name="Santos F.R."/>
            <person name="Vidigal T.H.D.A."/>
            <person name="Brescovit A.D."/>
            <person name="Santos A.J."/>
        </authorList>
    </citation>
    <scope>NUCLEOTIDE SEQUENCE</scope>
    <source>
        <tissue evidence="1">Shoot tissue taken approximately 20 cm above the soil surface</tissue>
    </source>
</reference>
<dbReference type="AlphaFoldDB" id="A0A0A9B8R6"/>
<reference evidence="1" key="2">
    <citation type="journal article" date="2015" name="Data Brief">
        <title>Shoot transcriptome of the giant reed, Arundo donax.</title>
        <authorList>
            <person name="Barrero R.A."/>
            <person name="Guerrero F.D."/>
            <person name="Moolhuijzen P."/>
            <person name="Goolsby J.A."/>
            <person name="Tidwell J."/>
            <person name="Bellgard S.E."/>
            <person name="Bellgard M.I."/>
        </authorList>
    </citation>
    <scope>NUCLEOTIDE SEQUENCE</scope>
    <source>
        <tissue evidence="1">Shoot tissue taken approximately 20 cm above the soil surface</tissue>
    </source>
</reference>
<name>A0A0A9B8R6_ARUDO</name>
<evidence type="ECO:0000313" key="1">
    <source>
        <dbReference type="EMBL" id="JAD59726.1"/>
    </source>
</evidence>
<sequence length="30" mass="3456">MCMCITINKVHIMVPLLKVGNLEVNYHKTL</sequence>
<proteinExistence type="predicted"/>
<protein>
    <submittedName>
        <fullName evidence="1">Uncharacterized protein</fullName>
    </submittedName>
</protein>
<accession>A0A0A9B8R6</accession>
<organism evidence="1">
    <name type="scientific">Arundo donax</name>
    <name type="common">Giant reed</name>
    <name type="synonym">Donax arundinaceus</name>
    <dbReference type="NCBI Taxonomy" id="35708"/>
    <lineage>
        <taxon>Eukaryota</taxon>
        <taxon>Viridiplantae</taxon>
        <taxon>Streptophyta</taxon>
        <taxon>Embryophyta</taxon>
        <taxon>Tracheophyta</taxon>
        <taxon>Spermatophyta</taxon>
        <taxon>Magnoliopsida</taxon>
        <taxon>Liliopsida</taxon>
        <taxon>Poales</taxon>
        <taxon>Poaceae</taxon>
        <taxon>PACMAD clade</taxon>
        <taxon>Arundinoideae</taxon>
        <taxon>Arundineae</taxon>
        <taxon>Arundo</taxon>
    </lineage>
</organism>
<dbReference type="EMBL" id="GBRH01238169">
    <property type="protein sequence ID" value="JAD59726.1"/>
    <property type="molecule type" value="Transcribed_RNA"/>
</dbReference>